<dbReference type="RefSeq" id="WP_126598938.1">
    <property type="nucleotide sequence ID" value="NZ_LR134510.1"/>
</dbReference>
<keyword evidence="1 7" id="KW-1003">Cell membrane</keyword>
<keyword evidence="4 7" id="KW-0472">Membrane</keyword>
<evidence type="ECO:0000256" key="5">
    <source>
        <dbReference type="ARBA" id="ARBA00023239"/>
    </source>
</evidence>
<keyword evidence="3 7" id="KW-1133">Transmembrane helix</keyword>
<feature type="site" description="Important for catalytic activity" evidence="7">
    <location>
        <position position="222"/>
    </location>
</feature>
<sequence length="346" mass="38868">MRKAIAVVCTVLVVGIGFTVWSGYQKITQFPKQKLTVQAGQLLDVPRGTTTKRLAKLIEEDHILADASLLPWYLKLHPELGHIKAGAYSLNGVSDVQDLLELVNKGKEVQFQARFIQGTTFKEWRQILDKLSHLKHTLLGKTDAQIYALLGLPTTTGNTNLEGWFYPDTYSYTPDSTDLELLKRASVRLQRGLAEAWESRAKDLPLKTPYDLLILASLIQKETSLKEEQPKVAAVFVNRLKKGMRLQTDPTVIYGMGDNYHGNIRKKDLMTPTPYNTYIINGLPPTPIAMVTQSVLEAAAHPADIKALFFVADGTGGHKFSDTLSEHNQAVRQYLQWYRQHIQGKK</sequence>
<evidence type="ECO:0000256" key="6">
    <source>
        <dbReference type="ARBA" id="ARBA00023316"/>
    </source>
</evidence>
<proteinExistence type="inferred from homology"/>
<evidence type="ECO:0000256" key="4">
    <source>
        <dbReference type="ARBA" id="ARBA00023136"/>
    </source>
</evidence>
<protein>
    <recommendedName>
        <fullName evidence="7">Endolytic murein transglycosylase</fullName>
        <ecNumber evidence="7">4.2.2.29</ecNumber>
    </recommendedName>
    <alternativeName>
        <fullName evidence="7">Peptidoglycan lytic transglycosylase</fullName>
    </alternativeName>
    <alternativeName>
        <fullName evidence="7">Peptidoglycan polymerization terminase</fullName>
    </alternativeName>
</protein>
<dbReference type="HAMAP" id="MF_02065">
    <property type="entry name" value="MltG"/>
    <property type="match status" value="1"/>
</dbReference>
<evidence type="ECO:0000313" key="9">
    <source>
        <dbReference type="Proteomes" id="UP000279799"/>
    </source>
</evidence>
<evidence type="ECO:0000256" key="7">
    <source>
        <dbReference type="HAMAP-Rule" id="MF_02065"/>
    </source>
</evidence>
<dbReference type="EC" id="4.2.2.29" evidence="7"/>
<dbReference type="EMBL" id="LR134510">
    <property type="protein sequence ID" value="VEJ09206.1"/>
    <property type="molecule type" value="Genomic_DNA"/>
</dbReference>
<reference evidence="8 9" key="1">
    <citation type="submission" date="2018-12" db="EMBL/GenBank/DDBJ databases">
        <authorList>
            <consortium name="Pathogen Informatics"/>
        </authorList>
    </citation>
    <scope>NUCLEOTIDE SEQUENCE [LARGE SCALE GENOMIC DNA]</scope>
    <source>
        <strain evidence="8 9">NCTC12871</strain>
    </source>
</reference>
<dbReference type="KEGG" id="adp:NCTC12871_00651"/>
<keyword evidence="2 7" id="KW-0812">Transmembrane</keyword>
<keyword evidence="7" id="KW-0997">Cell inner membrane</keyword>
<keyword evidence="9" id="KW-1185">Reference proteome</keyword>
<organism evidence="8 9">
    <name type="scientific">Actinobacillus delphinicola</name>
    <dbReference type="NCBI Taxonomy" id="51161"/>
    <lineage>
        <taxon>Bacteria</taxon>
        <taxon>Pseudomonadati</taxon>
        <taxon>Pseudomonadota</taxon>
        <taxon>Gammaproteobacteria</taxon>
        <taxon>Pasteurellales</taxon>
        <taxon>Pasteurellaceae</taxon>
        <taxon>Actinobacillus</taxon>
    </lineage>
</organism>
<dbReference type="FunFam" id="3.30.160.60:FF:000242">
    <property type="entry name" value="Endolytic murein transglycosylase"/>
    <property type="match status" value="1"/>
</dbReference>
<dbReference type="Proteomes" id="UP000279799">
    <property type="component" value="Chromosome"/>
</dbReference>
<gene>
    <name evidence="8" type="primary">yceG</name>
    <name evidence="7" type="synonym">mltG</name>
    <name evidence="8" type="ORF">NCTC12871_00651</name>
</gene>
<dbReference type="GO" id="GO:0005886">
    <property type="term" value="C:plasma membrane"/>
    <property type="evidence" value="ECO:0007669"/>
    <property type="project" value="UniProtKB-UniRule"/>
</dbReference>
<keyword evidence="5 7" id="KW-0456">Lyase</keyword>
<dbReference type="PANTHER" id="PTHR30518">
    <property type="entry name" value="ENDOLYTIC MUREIN TRANSGLYCOSYLASE"/>
    <property type="match status" value="1"/>
</dbReference>
<dbReference type="OrthoDB" id="9814591at2"/>
<dbReference type="Gene3D" id="3.30.160.60">
    <property type="entry name" value="Classic Zinc Finger"/>
    <property type="match status" value="2"/>
</dbReference>
<dbReference type="PANTHER" id="PTHR30518:SF2">
    <property type="entry name" value="ENDOLYTIC MUREIN TRANSGLYCOSYLASE"/>
    <property type="match status" value="1"/>
</dbReference>
<comment type="similarity">
    <text evidence="7">Belongs to the transglycosylase MltG family.</text>
</comment>
<comment type="catalytic activity">
    <reaction evidence="7">
        <text>a peptidoglycan chain = a peptidoglycan chain with N-acetyl-1,6-anhydromuramyl-[peptide] at the reducing end + a peptidoglycan chain with N-acetylglucosamine at the non-reducing end.</text>
        <dbReference type="EC" id="4.2.2.29"/>
    </reaction>
</comment>
<dbReference type="GO" id="GO:0008932">
    <property type="term" value="F:lytic endotransglycosylase activity"/>
    <property type="evidence" value="ECO:0007669"/>
    <property type="project" value="UniProtKB-UniRule"/>
</dbReference>
<name>A0A448TTE2_9PAST</name>
<comment type="function">
    <text evidence="7">Functions as a peptidoglycan terminase that cleaves nascent peptidoglycan strands endolytically to terminate their elongation.</text>
</comment>
<evidence type="ECO:0000256" key="1">
    <source>
        <dbReference type="ARBA" id="ARBA00022475"/>
    </source>
</evidence>
<evidence type="ECO:0000256" key="3">
    <source>
        <dbReference type="ARBA" id="ARBA00022989"/>
    </source>
</evidence>
<evidence type="ECO:0000313" key="8">
    <source>
        <dbReference type="EMBL" id="VEJ09206.1"/>
    </source>
</evidence>
<dbReference type="Pfam" id="PF02618">
    <property type="entry name" value="YceG"/>
    <property type="match status" value="1"/>
</dbReference>
<dbReference type="GO" id="GO:0071555">
    <property type="term" value="P:cell wall organization"/>
    <property type="evidence" value="ECO:0007669"/>
    <property type="project" value="UniProtKB-KW"/>
</dbReference>
<dbReference type="CDD" id="cd08010">
    <property type="entry name" value="MltG_like"/>
    <property type="match status" value="1"/>
</dbReference>
<evidence type="ECO:0000256" key="2">
    <source>
        <dbReference type="ARBA" id="ARBA00022692"/>
    </source>
</evidence>
<dbReference type="GO" id="GO:0009252">
    <property type="term" value="P:peptidoglycan biosynthetic process"/>
    <property type="evidence" value="ECO:0007669"/>
    <property type="project" value="UniProtKB-UniRule"/>
</dbReference>
<dbReference type="NCBIfam" id="TIGR00247">
    <property type="entry name" value="endolytic transglycosylase MltG"/>
    <property type="match status" value="1"/>
</dbReference>
<dbReference type="AlphaFoldDB" id="A0A448TTE2"/>
<keyword evidence="6 7" id="KW-0961">Cell wall biogenesis/degradation</keyword>
<accession>A0A448TTE2</accession>
<dbReference type="InterPro" id="IPR003770">
    <property type="entry name" value="MLTG-like"/>
</dbReference>